<accession>A0A7S2HCX5</accession>
<protein>
    <submittedName>
        <fullName evidence="2">Uncharacterized protein</fullName>
    </submittedName>
</protein>
<keyword evidence="1" id="KW-0812">Transmembrane</keyword>
<gene>
    <name evidence="2" type="ORF">CBRE1094_LOCUS26298</name>
</gene>
<organism evidence="2">
    <name type="scientific">Haptolina brevifila</name>
    <dbReference type="NCBI Taxonomy" id="156173"/>
    <lineage>
        <taxon>Eukaryota</taxon>
        <taxon>Haptista</taxon>
        <taxon>Haptophyta</taxon>
        <taxon>Prymnesiophyceae</taxon>
        <taxon>Prymnesiales</taxon>
        <taxon>Prymnesiaceae</taxon>
        <taxon>Haptolina</taxon>
    </lineage>
</organism>
<reference evidence="2" key="1">
    <citation type="submission" date="2021-01" db="EMBL/GenBank/DDBJ databases">
        <authorList>
            <person name="Corre E."/>
            <person name="Pelletier E."/>
            <person name="Niang G."/>
            <person name="Scheremetjew M."/>
            <person name="Finn R."/>
            <person name="Kale V."/>
            <person name="Holt S."/>
            <person name="Cochrane G."/>
            <person name="Meng A."/>
            <person name="Brown T."/>
            <person name="Cohen L."/>
        </authorList>
    </citation>
    <scope>NUCLEOTIDE SEQUENCE</scope>
    <source>
        <strain evidence="2">UTEX LB 985</strain>
    </source>
</reference>
<sequence length="162" mass="17961">MWRVLGVSHSSWRSGFSDVDLALLSGALLAALILLASLVIVAYRAYCARVTKSGRREDDAPANASEYALLKVLVRAHNDEAELEVETDAFESYEDLREMVVDSLPDMFEDTDELTLEYQEAHSSRWLRVKRSTPVEALKASCSARISAIPASKQSSGPSRKR</sequence>
<dbReference type="EMBL" id="HBGU01048286">
    <property type="protein sequence ID" value="CAD9487163.1"/>
    <property type="molecule type" value="Transcribed_RNA"/>
</dbReference>
<evidence type="ECO:0000313" key="2">
    <source>
        <dbReference type="EMBL" id="CAD9487163.1"/>
    </source>
</evidence>
<evidence type="ECO:0000256" key="1">
    <source>
        <dbReference type="SAM" id="Phobius"/>
    </source>
</evidence>
<keyword evidence="1" id="KW-1133">Transmembrane helix</keyword>
<dbReference type="AlphaFoldDB" id="A0A7S2HCX5"/>
<proteinExistence type="predicted"/>
<keyword evidence="1" id="KW-0472">Membrane</keyword>
<feature type="transmembrane region" description="Helical" evidence="1">
    <location>
        <begin position="21"/>
        <end position="46"/>
    </location>
</feature>
<name>A0A7S2HCX5_9EUKA</name>